<dbReference type="AlphaFoldDB" id="A0A9P4YB71"/>
<evidence type="ECO:0000313" key="5">
    <source>
        <dbReference type="EMBL" id="KAF3769692.1"/>
    </source>
</evidence>
<sequence>MYTSLLATAALLQLAAGSTYAPLATTKNGTYQGRYLPEWNQDLFLGIPYAQPPVGDLRFRWPQSINTSFEGVRDASEYGYSCMQYHTAFNISEDCLNINPVIAVDMNYRLGMWGFLQTPGLVAEGSSNAGLLDQRLALHWIQENIAAFGGDPDRVVVWGESAGAQSIAYQHFSYDGRDDDLYRGAIMESGGPTGCQVQDLAYYAVPVENLTRTVGCWTTAGWTASTILPCLRSLDQETLFAAAPTQVWNPLIDGDFLTGYPSTLIRDDKFNRVPLLTGTNTDEGTGFSPTGPNTEQDLFDDFMWWRSYALSPPTIRKFLELYPNDPCIEPPMYIWNCSVFPAEGLVWRWGAAIGGDMVMHSGRRKMCELYAGTGGQDVYSYRFDTRLWSETPLKGVPHFDNVAFSFQNISGLLGPSPTYDDDLRIARSIAIAYISFVHNLDPNPPAAWNALEKVDALTLPTWPKYSLDDPTNMVLNVTGPWVEPDTWRKEGIAYMNTYDVARELLA</sequence>
<keyword evidence="6" id="KW-1185">Reference proteome</keyword>
<evidence type="ECO:0000256" key="2">
    <source>
        <dbReference type="ARBA" id="ARBA00022801"/>
    </source>
</evidence>
<gene>
    <name evidence="5" type="ORF">M406DRAFT_335528</name>
</gene>
<evidence type="ECO:0000259" key="4">
    <source>
        <dbReference type="Pfam" id="PF00135"/>
    </source>
</evidence>
<dbReference type="SUPFAM" id="SSF53474">
    <property type="entry name" value="alpha/beta-Hydrolases"/>
    <property type="match status" value="1"/>
</dbReference>
<dbReference type="Gene3D" id="3.40.50.1820">
    <property type="entry name" value="alpha/beta hydrolase"/>
    <property type="match status" value="2"/>
</dbReference>
<feature type="signal peptide" evidence="3">
    <location>
        <begin position="1"/>
        <end position="17"/>
    </location>
</feature>
<dbReference type="OrthoDB" id="408631at2759"/>
<dbReference type="InterPro" id="IPR050309">
    <property type="entry name" value="Type-B_Carboxylest/Lipase"/>
</dbReference>
<evidence type="ECO:0000313" key="6">
    <source>
        <dbReference type="Proteomes" id="UP000803844"/>
    </source>
</evidence>
<proteinExistence type="inferred from homology"/>
<dbReference type="Proteomes" id="UP000803844">
    <property type="component" value="Unassembled WGS sequence"/>
</dbReference>
<accession>A0A9P4YB71</accession>
<feature type="domain" description="Carboxylesterase type B" evidence="4">
    <location>
        <begin position="22"/>
        <end position="99"/>
    </location>
</feature>
<dbReference type="GO" id="GO:0016787">
    <property type="term" value="F:hydrolase activity"/>
    <property type="evidence" value="ECO:0007669"/>
    <property type="project" value="UniProtKB-KW"/>
</dbReference>
<keyword evidence="3" id="KW-0732">Signal</keyword>
<feature type="chain" id="PRO_5040536355" description="Carboxylic ester hydrolase" evidence="3">
    <location>
        <begin position="18"/>
        <end position="506"/>
    </location>
</feature>
<evidence type="ECO:0000256" key="3">
    <source>
        <dbReference type="RuleBase" id="RU361235"/>
    </source>
</evidence>
<comment type="similarity">
    <text evidence="1 3">Belongs to the type-B carboxylesterase/lipase family.</text>
</comment>
<dbReference type="PROSITE" id="PS00122">
    <property type="entry name" value="CARBOXYLESTERASE_B_1"/>
    <property type="match status" value="1"/>
</dbReference>
<reference evidence="5" key="1">
    <citation type="journal article" date="2020" name="Phytopathology">
        <title>Genome sequence of the chestnut blight fungus Cryphonectria parasitica EP155: A fundamental resource for an archetypical invasive plant pathogen.</title>
        <authorList>
            <person name="Crouch J.A."/>
            <person name="Dawe A."/>
            <person name="Aerts A."/>
            <person name="Barry K."/>
            <person name="Churchill A.C.L."/>
            <person name="Grimwood J."/>
            <person name="Hillman B."/>
            <person name="Milgroom M.G."/>
            <person name="Pangilinan J."/>
            <person name="Smith M."/>
            <person name="Salamov A."/>
            <person name="Schmutz J."/>
            <person name="Yadav J."/>
            <person name="Grigoriev I.V."/>
            <person name="Nuss D."/>
        </authorList>
    </citation>
    <scope>NUCLEOTIDE SEQUENCE</scope>
    <source>
        <strain evidence="5">EP155</strain>
    </source>
</reference>
<organism evidence="5 6">
    <name type="scientific">Cryphonectria parasitica (strain ATCC 38755 / EP155)</name>
    <dbReference type="NCBI Taxonomy" id="660469"/>
    <lineage>
        <taxon>Eukaryota</taxon>
        <taxon>Fungi</taxon>
        <taxon>Dikarya</taxon>
        <taxon>Ascomycota</taxon>
        <taxon>Pezizomycotina</taxon>
        <taxon>Sordariomycetes</taxon>
        <taxon>Sordariomycetidae</taxon>
        <taxon>Diaporthales</taxon>
        <taxon>Cryphonectriaceae</taxon>
        <taxon>Cryphonectria-Endothia species complex</taxon>
        <taxon>Cryphonectria</taxon>
    </lineage>
</organism>
<dbReference type="PANTHER" id="PTHR11559">
    <property type="entry name" value="CARBOXYLESTERASE"/>
    <property type="match status" value="1"/>
</dbReference>
<dbReference type="InterPro" id="IPR019826">
    <property type="entry name" value="Carboxylesterase_B_AS"/>
</dbReference>
<dbReference type="InterPro" id="IPR002018">
    <property type="entry name" value="CarbesteraseB"/>
</dbReference>
<dbReference type="RefSeq" id="XP_040780653.1">
    <property type="nucleotide sequence ID" value="XM_040921051.1"/>
</dbReference>
<name>A0A9P4YB71_CRYP1</name>
<comment type="caution">
    <text evidence="5">The sequence shown here is derived from an EMBL/GenBank/DDBJ whole genome shotgun (WGS) entry which is preliminary data.</text>
</comment>
<dbReference type="EMBL" id="MU032344">
    <property type="protein sequence ID" value="KAF3769692.1"/>
    <property type="molecule type" value="Genomic_DNA"/>
</dbReference>
<dbReference type="GeneID" id="63838180"/>
<evidence type="ECO:0000256" key="1">
    <source>
        <dbReference type="ARBA" id="ARBA00005964"/>
    </source>
</evidence>
<dbReference type="InterPro" id="IPR029058">
    <property type="entry name" value="AB_hydrolase_fold"/>
</dbReference>
<feature type="domain" description="Carboxylesterase type B" evidence="4">
    <location>
        <begin position="101"/>
        <end position="468"/>
    </location>
</feature>
<dbReference type="EC" id="3.1.1.-" evidence="3"/>
<protein>
    <recommendedName>
        <fullName evidence="3">Carboxylic ester hydrolase</fullName>
        <ecNumber evidence="3">3.1.1.-</ecNumber>
    </recommendedName>
</protein>
<keyword evidence="2 3" id="KW-0378">Hydrolase</keyword>
<dbReference type="Pfam" id="PF00135">
    <property type="entry name" value="COesterase"/>
    <property type="match status" value="2"/>
</dbReference>